<keyword evidence="3" id="KW-1185">Reference proteome</keyword>
<dbReference type="OrthoDB" id="4483205at2"/>
<reference evidence="2 3" key="1">
    <citation type="journal article" date="2016" name="Genome Announc.">
        <title>Complete Genome and Plasmid Sequences for Rhodococcus fascians D188 and Draft Sequences for Rhodococcus Isolates PBTS 1 and PBTS 2.</title>
        <authorList>
            <person name="Stamler R.A."/>
            <person name="Vereecke D."/>
            <person name="Zhang Y."/>
            <person name="Schilkey F."/>
            <person name="Devitt N."/>
            <person name="Randall J.J."/>
        </authorList>
    </citation>
    <scope>NUCLEOTIDE SEQUENCE [LARGE SCALE GENOMIC DNA]</scope>
    <source>
        <strain evidence="2 3">PBTS2</strain>
    </source>
</reference>
<dbReference type="AlphaFoldDB" id="A0A143QFI6"/>
<dbReference type="KEGG" id="rhs:A3Q41_00327"/>
<dbReference type="Proteomes" id="UP000076038">
    <property type="component" value="Chromosome"/>
</dbReference>
<accession>A0A143QFI6</accession>
<name>A0A143QFI6_RHOFA</name>
<dbReference type="RefSeq" id="WP_048316057.1">
    <property type="nucleotide sequence ID" value="NZ_CP015220.1"/>
</dbReference>
<evidence type="ECO:0008006" key="4">
    <source>
        <dbReference type="Google" id="ProtNLM"/>
    </source>
</evidence>
<proteinExistence type="predicted"/>
<evidence type="ECO:0000313" key="3">
    <source>
        <dbReference type="Proteomes" id="UP000076038"/>
    </source>
</evidence>
<evidence type="ECO:0000313" key="2">
    <source>
        <dbReference type="EMBL" id="AMY21651.1"/>
    </source>
</evidence>
<dbReference type="PATRIC" id="fig|1653479.3.peg.327"/>
<sequence length="183" mass="19336">MKTFVARADRLVAVIAGASLLAGGGFALAWHYDVPWARETLSRFERARIAELPQQGWWVPTLAIVVAVAVVAALVLLIGNFSPRTTGTASVIEEPHFSAHVDLSAIASGVAAELAQFPGARRARGTAIDDRGMPTITVSVYAAADFDVVGFIAEAESRAAFVARSLGGANVATRVQLHIDKRT</sequence>
<keyword evidence="1" id="KW-0472">Membrane</keyword>
<evidence type="ECO:0000256" key="1">
    <source>
        <dbReference type="SAM" id="Phobius"/>
    </source>
</evidence>
<keyword evidence="1" id="KW-1133">Transmembrane helix</keyword>
<protein>
    <recommendedName>
        <fullName evidence="4">Alkaline shock response membrane anchor protein AmaP</fullName>
    </recommendedName>
</protein>
<gene>
    <name evidence="2" type="ORF">A3Q41_00327</name>
</gene>
<dbReference type="EMBL" id="CP015220">
    <property type="protein sequence ID" value="AMY21651.1"/>
    <property type="molecule type" value="Genomic_DNA"/>
</dbReference>
<organism evidence="2 3">
    <name type="scientific">Rhodococcoides fascians</name>
    <name type="common">Rhodococcus fascians</name>
    <dbReference type="NCBI Taxonomy" id="1828"/>
    <lineage>
        <taxon>Bacteria</taxon>
        <taxon>Bacillati</taxon>
        <taxon>Actinomycetota</taxon>
        <taxon>Actinomycetes</taxon>
        <taxon>Mycobacteriales</taxon>
        <taxon>Nocardiaceae</taxon>
        <taxon>Rhodococcoides</taxon>
    </lineage>
</organism>
<reference evidence="3" key="2">
    <citation type="submission" date="2016-04" db="EMBL/GenBank/DDBJ databases">
        <title>Complete Genome and Plasmid Sequences for Rhodococcus fascians D188 and Draft Sequences for Rhodococcus spp. Isolates PBTS 1 and PBTS 2.</title>
        <authorList>
            <person name="Stamer R."/>
            <person name="Vereecke D."/>
            <person name="Zhang Y."/>
            <person name="Schilkey F."/>
            <person name="Devitt N."/>
            <person name="Randall J."/>
        </authorList>
    </citation>
    <scope>NUCLEOTIDE SEQUENCE [LARGE SCALE GENOMIC DNA]</scope>
    <source>
        <strain evidence="3">PBTS2</strain>
    </source>
</reference>
<feature type="transmembrane region" description="Helical" evidence="1">
    <location>
        <begin position="57"/>
        <end position="78"/>
    </location>
</feature>
<keyword evidence="1" id="KW-0812">Transmembrane</keyword>